<protein>
    <submittedName>
        <fullName evidence="1">Uncharacterized protein</fullName>
    </submittedName>
</protein>
<dbReference type="HOGENOM" id="CLU_1496182_0_0_1"/>
<dbReference type="OrthoDB" id="9995306at2759"/>
<keyword evidence="2" id="KW-1185">Reference proteome</keyword>
<proteinExistence type="predicted"/>
<organism evidence="1 2">
    <name type="scientific">Edhazardia aedis (strain USNM 41457)</name>
    <name type="common">Microsporidian parasite</name>
    <dbReference type="NCBI Taxonomy" id="1003232"/>
    <lineage>
        <taxon>Eukaryota</taxon>
        <taxon>Fungi</taxon>
        <taxon>Fungi incertae sedis</taxon>
        <taxon>Microsporidia</taxon>
        <taxon>Edhazardia</taxon>
    </lineage>
</organism>
<dbReference type="Proteomes" id="UP000003163">
    <property type="component" value="Unassembled WGS sequence"/>
</dbReference>
<dbReference type="AlphaFoldDB" id="J9DTH0"/>
<reference evidence="2" key="2">
    <citation type="submission" date="2015-07" db="EMBL/GenBank/DDBJ databases">
        <title>Contrasting host-pathogen interactions and genome evolution in two generalist and specialist microsporidian pathogens of mosquitoes.</title>
        <authorList>
            <consortium name="The Broad Institute Genomics Platform"/>
            <consortium name="The Broad Institute Genome Sequencing Center for Infectious Disease"/>
            <person name="Cuomo C.A."/>
            <person name="Sanscrainte N.D."/>
            <person name="Goldberg J.M."/>
            <person name="Heiman D."/>
            <person name="Young S."/>
            <person name="Zeng Q."/>
            <person name="Becnel J.J."/>
            <person name="Birren B.W."/>
        </authorList>
    </citation>
    <scope>NUCLEOTIDE SEQUENCE [LARGE SCALE GENOMIC DNA]</scope>
    <source>
        <strain evidence="2">USNM 41457</strain>
    </source>
</reference>
<accession>J9DTH0</accession>
<dbReference type="EMBL" id="AFBI03000017">
    <property type="protein sequence ID" value="EJW04562.1"/>
    <property type="molecule type" value="Genomic_DNA"/>
</dbReference>
<sequence length="180" mass="21034">MMNGIYRNIHKNTLSFEDLKDIFESKAVVINEGLQQNCDFLIIEMCRMFPNTQILSFYQSSNHYLSIFEQLKCTTPIIITPYDNKNPFSFNLDFPLIIDNSYSYFLHGGKKIDNGNVIYIFRAGSFQPKDLYLGQVIVELSSLKSGISNEIDGFIKIFDRENVYKEMKYKIRNNFILCIE</sequence>
<evidence type="ECO:0000313" key="2">
    <source>
        <dbReference type="Proteomes" id="UP000003163"/>
    </source>
</evidence>
<name>J9DTH0_EDHAE</name>
<dbReference type="InParanoid" id="J9DTH0"/>
<evidence type="ECO:0000313" key="1">
    <source>
        <dbReference type="EMBL" id="EJW04562.1"/>
    </source>
</evidence>
<reference evidence="1 2" key="1">
    <citation type="submission" date="2011-08" db="EMBL/GenBank/DDBJ databases">
        <authorList>
            <person name="Liu Z.J."/>
            <person name="Shi F.L."/>
            <person name="Lu J.Q."/>
            <person name="Li M."/>
            <person name="Wang Z.L."/>
        </authorList>
    </citation>
    <scope>NUCLEOTIDE SEQUENCE [LARGE SCALE GENOMIC DNA]</scope>
    <source>
        <strain evidence="1 2">USNM 41457</strain>
    </source>
</reference>
<comment type="caution">
    <text evidence="1">The sequence shown here is derived from an EMBL/GenBank/DDBJ whole genome shotgun (WGS) entry which is preliminary data.</text>
</comment>
<gene>
    <name evidence="1" type="ORF">EDEG_01245</name>
</gene>
<dbReference type="VEuPathDB" id="MicrosporidiaDB:EDEG_01245"/>